<keyword evidence="2 7" id="KW-0812">Transmembrane</keyword>
<keyword evidence="6" id="KW-0175">Coiled coil</keyword>
<evidence type="ECO:0000256" key="1">
    <source>
        <dbReference type="ARBA" id="ARBA00004167"/>
    </source>
</evidence>
<keyword evidence="3 8" id="KW-0732">Signal</keyword>
<gene>
    <name evidence="10" type="ORF">BN873_160033</name>
</gene>
<dbReference type="STRING" id="1400863.BN873_160033"/>
<dbReference type="AlphaFoldDB" id="W6M7C5"/>
<feature type="coiled-coil region" evidence="6">
    <location>
        <begin position="166"/>
        <end position="193"/>
    </location>
</feature>
<dbReference type="Pfam" id="PF08239">
    <property type="entry name" value="SH3_3"/>
    <property type="match status" value="1"/>
</dbReference>
<keyword evidence="11" id="KW-1185">Reference proteome</keyword>
<evidence type="ECO:0000256" key="6">
    <source>
        <dbReference type="SAM" id="Coils"/>
    </source>
</evidence>
<dbReference type="EMBL" id="CBTJ020000021">
    <property type="protein sequence ID" value="CDI01570.1"/>
    <property type="molecule type" value="Genomic_DNA"/>
</dbReference>
<evidence type="ECO:0000256" key="8">
    <source>
        <dbReference type="SAM" id="SignalP"/>
    </source>
</evidence>
<feature type="transmembrane region" description="Helical" evidence="7">
    <location>
        <begin position="197"/>
        <end position="216"/>
    </location>
</feature>
<dbReference type="InterPro" id="IPR003646">
    <property type="entry name" value="SH3-like_bac-type"/>
</dbReference>
<evidence type="ECO:0000313" key="11">
    <source>
        <dbReference type="Proteomes" id="UP000035760"/>
    </source>
</evidence>
<dbReference type="OrthoDB" id="9790951at2"/>
<dbReference type="NCBIfam" id="TIGR04211">
    <property type="entry name" value="SH3_and_anchor"/>
    <property type="match status" value="1"/>
</dbReference>
<dbReference type="SMART" id="SM00287">
    <property type="entry name" value="SH3b"/>
    <property type="match status" value="1"/>
</dbReference>
<organism evidence="10 11">
    <name type="scientific">Candidatus Competibacter denitrificans Run_A_D11</name>
    <dbReference type="NCBI Taxonomy" id="1400863"/>
    <lineage>
        <taxon>Bacteria</taxon>
        <taxon>Pseudomonadati</taxon>
        <taxon>Pseudomonadota</taxon>
        <taxon>Gammaproteobacteria</taxon>
        <taxon>Candidatus Competibacteraceae</taxon>
        <taxon>Candidatus Competibacter</taxon>
    </lineage>
</organism>
<dbReference type="RefSeq" id="WP_082161078.1">
    <property type="nucleotide sequence ID" value="NZ_CBTJ020000021.1"/>
</dbReference>
<sequence length="230" mass="25627">MKTFVLSSLSMVLLLMIALPVRAQPPARTNAYVSDTVDMPLRAGASDRYKIVGTVRNGSAVGVLQVDATRGFTQIRAPSGARGWIRSDLLTDTPSSKEQLVGVRQELAQLQSRHSDLKQHMDEAASTPAGEALSYPELYEETLRLRQQLAQYRKVATETVAIDDHNKALQERTVTLERELQITQQENRALRNDNGNIRLLMGAILLGAGLLVATLMPRIREQRRAQWSRL</sequence>
<feature type="chain" id="PRO_5004878509" description="SH3b domain-containing protein" evidence="8">
    <location>
        <begin position="24"/>
        <end position="230"/>
    </location>
</feature>
<accession>W6M7C5</accession>
<feature type="signal peptide" evidence="8">
    <location>
        <begin position="1"/>
        <end position="23"/>
    </location>
</feature>
<feature type="domain" description="SH3b" evidence="9">
    <location>
        <begin position="28"/>
        <end position="94"/>
    </location>
</feature>
<dbReference type="Gene3D" id="2.30.30.40">
    <property type="entry name" value="SH3 Domains"/>
    <property type="match status" value="1"/>
</dbReference>
<keyword evidence="5 7" id="KW-0472">Membrane</keyword>
<reference evidence="10" key="2">
    <citation type="submission" date="2014-03" db="EMBL/GenBank/DDBJ databases">
        <title>Candidatus Competibacter-lineage genomes retrieved from metagenomes reveal functional metabolic diversity.</title>
        <authorList>
            <person name="McIlroy S.J."/>
            <person name="Albertsen M."/>
            <person name="Andresen E.K."/>
            <person name="Saunders A.M."/>
            <person name="Kristiansen R."/>
            <person name="Stokholm-Bjerregaard M."/>
            <person name="Nielsen K.L."/>
            <person name="Nielsen P.H."/>
        </authorList>
    </citation>
    <scope>NUCLEOTIDE SEQUENCE</scope>
    <source>
        <strain evidence="10">Run_A_D11</strain>
    </source>
</reference>
<name>W6M7C5_9GAMM</name>
<evidence type="ECO:0000256" key="2">
    <source>
        <dbReference type="ARBA" id="ARBA00022692"/>
    </source>
</evidence>
<dbReference type="Proteomes" id="UP000035760">
    <property type="component" value="Unassembled WGS sequence"/>
</dbReference>
<evidence type="ECO:0000313" key="10">
    <source>
        <dbReference type="EMBL" id="CDI01570.1"/>
    </source>
</evidence>
<keyword evidence="4 7" id="KW-1133">Transmembrane helix</keyword>
<evidence type="ECO:0000256" key="7">
    <source>
        <dbReference type="SAM" id="Phobius"/>
    </source>
</evidence>
<protein>
    <recommendedName>
        <fullName evidence="9">SH3b domain-containing protein</fullName>
    </recommendedName>
</protein>
<dbReference type="InterPro" id="IPR016476">
    <property type="entry name" value="SH3_dom_pro"/>
</dbReference>
<proteinExistence type="predicted"/>
<reference evidence="10" key="1">
    <citation type="submission" date="2013-07" db="EMBL/GenBank/DDBJ databases">
        <authorList>
            <person name="McIlroy S."/>
        </authorList>
    </citation>
    <scope>NUCLEOTIDE SEQUENCE [LARGE SCALE GENOMIC DNA]</scope>
    <source>
        <strain evidence="10">Run_A_D11</strain>
    </source>
</reference>
<evidence type="ECO:0000256" key="5">
    <source>
        <dbReference type="ARBA" id="ARBA00023136"/>
    </source>
</evidence>
<evidence type="ECO:0000259" key="9">
    <source>
        <dbReference type="PROSITE" id="PS51781"/>
    </source>
</evidence>
<evidence type="ECO:0000256" key="3">
    <source>
        <dbReference type="ARBA" id="ARBA00022729"/>
    </source>
</evidence>
<dbReference type="PROSITE" id="PS51781">
    <property type="entry name" value="SH3B"/>
    <property type="match status" value="1"/>
</dbReference>
<evidence type="ECO:0000256" key="4">
    <source>
        <dbReference type="ARBA" id="ARBA00022989"/>
    </source>
</evidence>
<comment type="subcellular location">
    <subcellularLocation>
        <location evidence="1">Membrane</location>
        <topology evidence="1">Single-pass membrane protein</topology>
    </subcellularLocation>
</comment>
<comment type="caution">
    <text evidence="10">The sequence shown here is derived from an EMBL/GenBank/DDBJ whole genome shotgun (WGS) entry which is preliminary data.</text>
</comment>
<feature type="coiled-coil region" evidence="6">
    <location>
        <begin position="100"/>
        <end position="127"/>
    </location>
</feature>
<dbReference type="GO" id="GO:0016020">
    <property type="term" value="C:membrane"/>
    <property type="evidence" value="ECO:0007669"/>
    <property type="project" value="UniProtKB-SubCell"/>
</dbReference>